<evidence type="ECO:0000313" key="2">
    <source>
        <dbReference type="EMBL" id="MBW88888.1"/>
    </source>
</evidence>
<dbReference type="AlphaFoldDB" id="A0A2P2J5Y5"/>
<keyword evidence="1" id="KW-0732">Signal</keyword>
<protein>
    <submittedName>
        <fullName evidence="2">Auxin response factor</fullName>
    </submittedName>
</protein>
<dbReference type="EMBL" id="GGEC01008405">
    <property type="protein sequence ID" value="MBW88888.1"/>
    <property type="molecule type" value="Transcribed_RNA"/>
</dbReference>
<organism evidence="2">
    <name type="scientific">Rhizophora mucronata</name>
    <name type="common">Asiatic mangrove</name>
    <dbReference type="NCBI Taxonomy" id="61149"/>
    <lineage>
        <taxon>Eukaryota</taxon>
        <taxon>Viridiplantae</taxon>
        <taxon>Streptophyta</taxon>
        <taxon>Embryophyta</taxon>
        <taxon>Tracheophyta</taxon>
        <taxon>Spermatophyta</taxon>
        <taxon>Magnoliopsida</taxon>
        <taxon>eudicotyledons</taxon>
        <taxon>Gunneridae</taxon>
        <taxon>Pentapetalae</taxon>
        <taxon>rosids</taxon>
        <taxon>fabids</taxon>
        <taxon>Malpighiales</taxon>
        <taxon>Rhizophoraceae</taxon>
        <taxon>Rhizophora</taxon>
    </lineage>
</organism>
<proteinExistence type="predicted"/>
<feature type="signal peptide" evidence="1">
    <location>
        <begin position="1"/>
        <end position="21"/>
    </location>
</feature>
<reference evidence="2" key="1">
    <citation type="submission" date="2018-02" db="EMBL/GenBank/DDBJ databases">
        <title>Rhizophora mucronata_Transcriptome.</title>
        <authorList>
            <person name="Meera S.P."/>
            <person name="Sreeshan A."/>
            <person name="Augustine A."/>
        </authorList>
    </citation>
    <scope>NUCLEOTIDE SEQUENCE</scope>
    <source>
        <tissue evidence="2">Leaf</tissue>
    </source>
</reference>
<evidence type="ECO:0000256" key="1">
    <source>
        <dbReference type="SAM" id="SignalP"/>
    </source>
</evidence>
<name>A0A2P2J5Y5_RHIMU</name>
<accession>A0A2P2J5Y5</accession>
<feature type="chain" id="PRO_5015130208" evidence="1">
    <location>
        <begin position="22"/>
        <end position="77"/>
    </location>
</feature>
<sequence length="77" mass="8223">MCFSLVMTLGRNLLIMSGTSGYSLHSKCIKWVKKASVALLLSQANNYAGRRGLRTSIGVAATGLFPTKADSLRCKTG</sequence>